<reference evidence="2" key="1">
    <citation type="submission" date="2016-05" db="EMBL/GenBank/DDBJ databases">
        <authorList>
            <person name="Lavstsen T."/>
            <person name="Jespersen J.S."/>
        </authorList>
    </citation>
    <scope>NUCLEOTIDE SEQUENCE</scope>
    <source>
        <tissue evidence="2">Brain</tissue>
    </source>
</reference>
<name>A0A1A8R268_9TELE</name>
<accession>A0A1A8R268</accession>
<feature type="region of interest" description="Disordered" evidence="1">
    <location>
        <begin position="29"/>
        <end position="52"/>
    </location>
</feature>
<dbReference type="AlphaFoldDB" id="A0A1A8R268"/>
<feature type="non-terminal residue" evidence="2">
    <location>
        <position position="65"/>
    </location>
</feature>
<evidence type="ECO:0000256" key="1">
    <source>
        <dbReference type="SAM" id="MobiDB-lite"/>
    </source>
</evidence>
<sequence>RNQLWENLECRRYTRPLITSLHQGLHTRSQLVGQNDQKNGEQKSQNYTGDLVTDLQRQHILTPKA</sequence>
<evidence type="ECO:0000313" key="2">
    <source>
        <dbReference type="EMBL" id="SBR99817.1"/>
    </source>
</evidence>
<gene>
    <name evidence="2" type="primary">Nfu_g_1_026076</name>
</gene>
<dbReference type="EMBL" id="HAEG01015303">
    <property type="protein sequence ID" value="SBR99817.1"/>
    <property type="molecule type" value="Transcribed_RNA"/>
</dbReference>
<reference evidence="2" key="2">
    <citation type="submission" date="2016-06" db="EMBL/GenBank/DDBJ databases">
        <title>The genome of a short-lived fish provides insights into sex chromosome evolution and the genetic control of aging.</title>
        <authorList>
            <person name="Reichwald K."/>
            <person name="Felder M."/>
            <person name="Petzold A."/>
            <person name="Koch P."/>
            <person name="Groth M."/>
            <person name="Platzer M."/>
        </authorList>
    </citation>
    <scope>NUCLEOTIDE SEQUENCE</scope>
    <source>
        <tissue evidence="2">Brain</tissue>
    </source>
</reference>
<proteinExistence type="predicted"/>
<feature type="non-terminal residue" evidence="2">
    <location>
        <position position="1"/>
    </location>
</feature>
<protein>
    <submittedName>
        <fullName evidence="2">Uncharacterized protein</fullName>
    </submittedName>
</protein>
<organism evidence="2">
    <name type="scientific">Nothobranchius pienaari</name>
    <dbReference type="NCBI Taxonomy" id="704102"/>
    <lineage>
        <taxon>Eukaryota</taxon>
        <taxon>Metazoa</taxon>
        <taxon>Chordata</taxon>
        <taxon>Craniata</taxon>
        <taxon>Vertebrata</taxon>
        <taxon>Euteleostomi</taxon>
        <taxon>Actinopterygii</taxon>
        <taxon>Neopterygii</taxon>
        <taxon>Teleostei</taxon>
        <taxon>Neoteleostei</taxon>
        <taxon>Acanthomorphata</taxon>
        <taxon>Ovalentaria</taxon>
        <taxon>Atherinomorphae</taxon>
        <taxon>Cyprinodontiformes</taxon>
        <taxon>Nothobranchiidae</taxon>
        <taxon>Nothobranchius</taxon>
    </lineage>
</organism>
<feature type="compositionally biased region" description="Polar residues" evidence="1">
    <location>
        <begin position="29"/>
        <end position="48"/>
    </location>
</feature>